<dbReference type="InterPro" id="IPR003400">
    <property type="entry name" value="ExbD"/>
</dbReference>
<sequence length="210" mass="23926">MANIDTTGKSETKKGKPERKILRVDFTPMVDMNLLLITFFMFCTTLSIPQIMDVAMPTDKGEQPVPDSKSVTVILGENDKVYYYEGLANYEDYTSLKETNTLGLRNMLLTRNNANMSKIKELRQKRYKKQITEKEFKEMSSNIKKSKDGLIVLIKPTEKSNYKNLVDALDEMQICGVGKYTIVDVEDGDKVLMENLKTKGKLTAMADRPE</sequence>
<dbReference type="GO" id="GO:0022857">
    <property type="term" value="F:transmembrane transporter activity"/>
    <property type="evidence" value="ECO:0007669"/>
    <property type="project" value="InterPro"/>
</dbReference>
<dbReference type="Pfam" id="PF02472">
    <property type="entry name" value="ExbD"/>
    <property type="match status" value="1"/>
</dbReference>
<evidence type="ECO:0000256" key="1">
    <source>
        <dbReference type="ARBA" id="ARBA00004162"/>
    </source>
</evidence>
<keyword evidence="4 7" id="KW-0812">Transmembrane</keyword>
<evidence type="ECO:0000256" key="4">
    <source>
        <dbReference type="ARBA" id="ARBA00022692"/>
    </source>
</evidence>
<dbReference type="Proteomes" id="UP000006420">
    <property type="component" value="Unassembled WGS sequence"/>
</dbReference>
<comment type="similarity">
    <text evidence="2 7">Belongs to the ExbD/TolR family.</text>
</comment>
<keyword evidence="7" id="KW-0813">Transport</keyword>
<dbReference type="OrthoDB" id="952702at2"/>
<dbReference type="eggNOG" id="COG0848">
    <property type="taxonomic scope" value="Bacteria"/>
</dbReference>
<dbReference type="EMBL" id="ADLW01000001">
    <property type="protein sequence ID" value="EGK06141.1"/>
    <property type="molecule type" value="Genomic_DNA"/>
</dbReference>
<evidence type="ECO:0008006" key="11">
    <source>
        <dbReference type="Google" id="ProtNLM"/>
    </source>
</evidence>
<dbReference type="PANTHER" id="PTHR30558:SF3">
    <property type="entry name" value="BIOPOLYMER TRANSPORT PROTEIN EXBD-RELATED"/>
    <property type="match status" value="1"/>
</dbReference>
<comment type="subcellular location">
    <subcellularLocation>
        <location evidence="1">Cell membrane</location>
        <topology evidence="1">Single-pass membrane protein</topology>
    </subcellularLocation>
    <subcellularLocation>
        <location evidence="7">Cell membrane</location>
        <topology evidence="7">Single-pass type II membrane protein</topology>
    </subcellularLocation>
</comment>
<reference evidence="9 10" key="1">
    <citation type="submission" date="2011-04" db="EMBL/GenBank/DDBJ databases">
        <title>The Genome Sequence of Dysgonomonas mossii DSM 22836.</title>
        <authorList>
            <consortium name="The Broad Institute Genome Sequencing Platform"/>
            <person name="Earl A."/>
            <person name="Ward D."/>
            <person name="Feldgarden M."/>
            <person name="Gevers D."/>
            <person name="Pudlo N."/>
            <person name="Martens E."/>
            <person name="Allen-Vercoe E."/>
            <person name="Young S.K."/>
            <person name="Zeng Q."/>
            <person name="Gargeya S."/>
            <person name="Fitzgerald M."/>
            <person name="Haas B."/>
            <person name="Abouelleil A."/>
            <person name="Alvarado L."/>
            <person name="Arachchi H.M."/>
            <person name="Berlin A."/>
            <person name="Brown A."/>
            <person name="Chapman S.B."/>
            <person name="Chen Z."/>
            <person name="Dunbar C."/>
            <person name="Freedman E."/>
            <person name="Gearin G."/>
            <person name="Gellesch M."/>
            <person name="Goldberg J."/>
            <person name="Griggs A."/>
            <person name="Gujja S."/>
            <person name="Heiman D."/>
            <person name="Howarth C."/>
            <person name="Larson L."/>
            <person name="Lui A."/>
            <person name="MacDonald P.J.P."/>
            <person name="Mehta T."/>
            <person name="Montmayeur A."/>
            <person name="Murphy C."/>
            <person name="Neiman D."/>
            <person name="Pearson M."/>
            <person name="Priest M."/>
            <person name="Roberts A."/>
            <person name="Saif S."/>
            <person name="Shea T."/>
            <person name="Shenoy N."/>
            <person name="Sisk P."/>
            <person name="Stolte C."/>
            <person name="Sykes S."/>
            <person name="Yandava C."/>
            <person name="Wortman J."/>
            <person name="Nusbaum C."/>
            <person name="Birren B."/>
        </authorList>
    </citation>
    <scope>NUCLEOTIDE SEQUENCE [LARGE SCALE GENOMIC DNA]</scope>
    <source>
        <strain evidence="9 10">DSM 22836</strain>
    </source>
</reference>
<evidence type="ECO:0000313" key="10">
    <source>
        <dbReference type="Proteomes" id="UP000006420"/>
    </source>
</evidence>
<protein>
    <recommendedName>
        <fullName evidence="11">Biopolymer transporter ExbD</fullName>
    </recommendedName>
</protein>
<evidence type="ECO:0000256" key="2">
    <source>
        <dbReference type="ARBA" id="ARBA00005811"/>
    </source>
</evidence>
<keyword evidence="10" id="KW-1185">Reference proteome</keyword>
<proteinExistence type="inferred from homology"/>
<dbReference type="AlphaFoldDB" id="F8WWW9"/>
<organism evidence="9 10">
    <name type="scientific">Dysgonomonas mossii DSM 22836</name>
    <dbReference type="NCBI Taxonomy" id="742767"/>
    <lineage>
        <taxon>Bacteria</taxon>
        <taxon>Pseudomonadati</taxon>
        <taxon>Bacteroidota</taxon>
        <taxon>Bacteroidia</taxon>
        <taxon>Bacteroidales</taxon>
        <taxon>Dysgonomonadaceae</taxon>
        <taxon>Dysgonomonas</taxon>
    </lineage>
</organism>
<evidence type="ECO:0000313" key="9">
    <source>
        <dbReference type="EMBL" id="EGK06141.1"/>
    </source>
</evidence>
<dbReference type="GeneID" id="78080710"/>
<accession>F8WWW9</accession>
<evidence type="ECO:0000256" key="8">
    <source>
        <dbReference type="SAM" id="Phobius"/>
    </source>
</evidence>
<dbReference type="GO" id="GO:0005886">
    <property type="term" value="C:plasma membrane"/>
    <property type="evidence" value="ECO:0007669"/>
    <property type="project" value="UniProtKB-SubCell"/>
</dbReference>
<evidence type="ECO:0000256" key="5">
    <source>
        <dbReference type="ARBA" id="ARBA00022989"/>
    </source>
</evidence>
<dbReference type="STRING" id="742767.HMPREF9456_00015"/>
<gene>
    <name evidence="9" type="ORF">HMPREF9456_00015</name>
</gene>
<dbReference type="RefSeq" id="WP_006841389.1">
    <property type="nucleotide sequence ID" value="NZ_AQWJ01000001.1"/>
</dbReference>
<dbReference type="PANTHER" id="PTHR30558">
    <property type="entry name" value="EXBD MEMBRANE COMPONENT OF PMF-DRIVEN MACROMOLECULE IMPORT SYSTEM"/>
    <property type="match status" value="1"/>
</dbReference>
<dbReference type="HOGENOM" id="CLU_085305_0_0_10"/>
<keyword evidence="5 8" id="KW-1133">Transmembrane helix</keyword>
<keyword evidence="6 8" id="KW-0472">Membrane</keyword>
<evidence type="ECO:0000256" key="6">
    <source>
        <dbReference type="ARBA" id="ARBA00023136"/>
    </source>
</evidence>
<feature type="transmembrane region" description="Helical" evidence="8">
    <location>
        <begin position="21"/>
        <end position="42"/>
    </location>
</feature>
<dbReference type="GO" id="GO:0015031">
    <property type="term" value="P:protein transport"/>
    <property type="evidence" value="ECO:0007669"/>
    <property type="project" value="UniProtKB-KW"/>
</dbReference>
<keyword evidence="7" id="KW-0653">Protein transport</keyword>
<evidence type="ECO:0000256" key="7">
    <source>
        <dbReference type="RuleBase" id="RU003879"/>
    </source>
</evidence>
<comment type="caution">
    <text evidence="9">The sequence shown here is derived from an EMBL/GenBank/DDBJ whole genome shotgun (WGS) entry which is preliminary data.</text>
</comment>
<keyword evidence="3" id="KW-1003">Cell membrane</keyword>
<name>F8WWW9_9BACT</name>
<evidence type="ECO:0000256" key="3">
    <source>
        <dbReference type="ARBA" id="ARBA00022475"/>
    </source>
</evidence>